<dbReference type="Pfam" id="PF11716">
    <property type="entry name" value="MDMPI_N"/>
    <property type="match status" value="1"/>
</dbReference>
<dbReference type="Gene3D" id="1.20.120.450">
    <property type="entry name" value="dinb family like domain"/>
    <property type="match status" value="1"/>
</dbReference>
<evidence type="ECO:0000313" key="4">
    <source>
        <dbReference type="Proteomes" id="UP001501842"/>
    </source>
</evidence>
<gene>
    <name evidence="3" type="ORF">GCM10010439_27820</name>
</gene>
<dbReference type="NCBIfam" id="TIGR03083">
    <property type="entry name" value="maleylpyruvate isomerase family mycothiol-dependent enzyme"/>
    <property type="match status" value="1"/>
</dbReference>
<organism evidence="3 4">
    <name type="scientific">Actinocorallia aurantiaca</name>
    <dbReference type="NCBI Taxonomy" id="46204"/>
    <lineage>
        <taxon>Bacteria</taxon>
        <taxon>Bacillati</taxon>
        <taxon>Actinomycetota</taxon>
        <taxon>Actinomycetes</taxon>
        <taxon>Streptosporangiales</taxon>
        <taxon>Thermomonosporaceae</taxon>
        <taxon>Actinocorallia</taxon>
    </lineage>
</organism>
<dbReference type="InterPro" id="IPR024344">
    <property type="entry name" value="MDMPI_metal-binding"/>
</dbReference>
<dbReference type="InterPro" id="IPR034660">
    <property type="entry name" value="DinB/YfiT-like"/>
</dbReference>
<dbReference type="EMBL" id="BAAATZ010000009">
    <property type="protein sequence ID" value="GAA2726115.1"/>
    <property type="molecule type" value="Genomic_DNA"/>
</dbReference>
<protein>
    <recommendedName>
        <fullName evidence="2">Mycothiol-dependent maleylpyruvate isomerase metal-binding domain-containing protein</fullName>
    </recommendedName>
</protein>
<evidence type="ECO:0000259" key="2">
    <source>
        <dbReference type="Pfam" id="PF11716"/>
    </source>
</evidence>
<evidence type="ECO:0000256" key="1">
    <source>
        <dbReference type="SAM" id="MobiDB-lite"/>
    </source>
</evidence>
<feature type="region of interest" description="Disordered" evidence="1">
    <location>
        <begin position="145"/>
        <end position="173"/>
    </location>
</feature>
<name>A0ABN3U8J7_9ACTN</name>
<feature type="domain" description="Mycothiol-dependent maleylpyruvate isomerase metal-binding" evidence="2">
    <location>
        <begin position="7"/>
        <end position="141"/>
    </location>
</feature>
<keyword evidence="4" id="KW-1185">Reference proteome</keyword>
<dbReference type="InterPro" id="IPR017517">
    <property type="entry name" value="Maleyloyr_isom"/>
</dbReference>
<dbReference type="SUPFAM" id="SSF109854">
    <property type="entry name" value="DinB/YfiT-like putative metalloenzymes"/>
    <property type="match status" value="1"/>
</dbReference>
<comment type="caution">
    <text evidence="3">The sequence shown here is derived from an EMBL/GenBank/DDBJ whole genome shotgun (WGS) entry which is preliminary data.</text>
</comment>
<sequence length="173" mass="18833">MIQQIDDATGRLLATVGRLTDEEVRGPSLLPGWTRGHVLAHVARGGDALRNLLVWARTGVETQAYTSREARDEAIEAGSGRPAAEHVKDIAGSAEAFGSEVAAMPDGSWGFQLSVPGIPTFPADGVLTRRLVELELHHTDLDAGYHPSDWPSSFTELDLPEPMRSQRDERLAW</sequence>
<evidence type="ECO:0000313" key="3">
    <source>
        <dbReference type="EMBL" id="GAA2726115.1"/>
    </source>
</evidence>
<reference evidence="3 4" key="1">
    <citation type="journal article" date="2019" name="Int. J. Syst. Evol. Microbiol.">
        <title>The Global Catalogue of Microorganisms (GCM) 10K type strain sequencing project: providing services to taxonomists for standard genome sequencing and annotation.</title>
        <authorList>
            <consortium name="The Broad Institute Genomics Platform"/>
            <consortium name="The Broad Institute Genome Sequencing Center for Infectious Disease"/>
            <person name="Wu L."/>
            <person name="Ma J."/>
        </authorList>
    </citation>
    <scope>NUCLEOTIDE SEQUENCE [LARGE SCALE GENOMIC DNA]</scope>
    <source>
        <strain evidence="3 4">JCM 8201</strain>
    </source>
</reference>
<feature type="compositionally biased region" description="Basic and acidic residues" evidence="1">
    <location>
        <begin position="164"/>
        <end position="173"/>
    </location>
</feature>
<accession>A0ABN3U8J7</accession>
<proteinExistence type="predicted"/>
<dbReference type="Proteomes" id="UP001501842">
    <property type="component" value="Unassembled WGS sequence"/>
</dbReference>